<evidence type="ECO:0000259" key="2">
    <source>
        <dbReference type="PROSITE" id="PS51372"/>
    </source>
</evidence>
<dbReference type="Pfam" id="PF00874">
    <property type="entry name" value="PRD"/>
    <property type="match status" value="2"/>
</dbReference>
<comment type="caution">
    <text evidence="3">The sequence shown here is derived from an EMBL/GenBank/DDBJ whole genome shotgun (WGS) entry which is preliminary data.</text>
</comment>
<name>A0A0M2SLH0_9STAP</name>
<dbReference type="STRING" id="1432562.WN59_05500"/>
<dbReference type="InterPro" id="IPR036634">
    <property type="entry name" value="PRD_sf"/>
</dbReference>
<keyword evidence="1" id="KW-0677">Repeat</keyword>
<dbReference type="Gene3D" id="1.10.1790.10">
    <property type="entry name" value="PRD domain"/>
    <property type="match status" value="1"/>
</dbReference>
<proteinExistence type="predicted"/>
<reference evidence="3 4" key="1">
    <citation type="submission" date="2015-04" db="EMBL/GenBank/DDBJ databases">
        <title>Taxonomic description and genome sequence of Salinicoccus sediminis sp. nov., a novel hyper halotolerant bacterium isolated from marine sediment.</title>
        <authorList>
            <person name="Mathan Kumar R."/>
            <person name="Kaur G."/>
            <person name="Kumar N."/>
            <person name="Kumar A."/>
            <person name="Singh N.K."/>
            <person name="Kaur N."/>
            <person name="Mayilraj S."/>
        </authorList>
    </citation>
    <scope>NUCLEOTIDE SEQUENCE [LARGE SCALE GENOMIC DNA]</scope>
    <source>
        <strain evidence="3 4">SV-16</strain>
    </source>
</reference>
<dbReference type="InterPro" id="IPR036650">
    <property type="entry name" value="CAT_RNA-bd_dom_sf"/>
</dbReference>
<dbReference type="EMBL" id="LAYZ01000002">
    <property type="protein sequence ID" value="KKK35083.1"/>
    <property type="molecule type" value="Genomic_DNA"/>
</dbReference>
<dbReference type="InterPro" id="IPR011608">
    <property type="entry name" value="PRD"/>
</dbReference>
<dbReference type="SUPFAM" id="SSF63520">
    <property type="entry name" value="PTS-regulatory domain, PRD"/>
    <property type="match status" value="2"/>
</dbReference>
<protein>
    <submittedName>
        <fullName evidence="3">Transcriptional antiterminator</fullName>
    </submittedName>
</protein>
<dbReference type="Gene3D" id="2.30.24.10">
    <property type="entry name" value="CAT RNA-binding domain"/>
    <property type="match status" value="1"/>
</dbReference>
<dbReference type="GO" id="GO:0006355">
    <property type="term" value="P:regulation of DNA-templated transcription"/>
    <property type="evidence" value="ECO:0007669"/>
    <property type="project" value="InterPro"/>
</dbReference>
<evidence type="ECO:0000256" key="1">
    <source>
        <dbReference type="ARBA" id="ARBA00022737"/>
    </source>
</evidence>
<organism evidence="3 4">
    <name type="scientific">Salinicoccus sediminis</name>
    <dbReference type="NCBI Taxonomy" id="1432562"/>
    <lineage>
        <taxon>Bacteria</taxon>
        <taxon>Bacillati</taxon>
        <taxon>Bacillota</taxon>
        <taxon>Bacilli</taxon>
        <taxon>Bacillales</taxon>
        <taxon>Staphylococcaceae</taxon>
        <taxon>Salinicoccus</taxon>
    </lineage>
</organism>
<feature type="domain" description="PRD" evidence="2">
    <location>
        <begin position="71"/>
        <end position="176"/>
    </location>
</feature>
<dbReference type="NCBIfam" id="NF047357">
    <property type="entry name" value="antiterm_GlcT"/>
    <property type="match status" value="1"/>
</dbReference>
<dbReference type="PANTHER" id="PTHR30185">
    <property type="entry name" value="CRYPTIC BETA-GLUCOSIDE BGL OPERON ANTITERMINATOR"/>
    <property type="match status" value="1"/>
</dbReference>
<dbReference type="Gene3D" id="1.20.890.100">
    <property type="match status" value="1"/>
</dbReference>
<dbReference type="Proteomes" id="UP000034287">
    <property type="component" value="Unassembled WGS sequence"/>
</dbReference>
<sequence length="283" mass="32679">MKVGYMVVTVEKALNNNVVIGTDEFEEVVLIGRGIGFNKKAGDTLEIDQAEKVYKLEGQQDTSRYQTLLTMADETLFQSTLEAIELIDDMTSEKINNRILLSLTDHLLFAMKRMEEGMEISNPFVNETKALYPKEYKIAEAVVDMFNRKYGIHLPEAEVGFIALHVHSSIYNRSVRDMNMLSEVVHQAITMIEYGLDTKVDQSSIQYDRFVRHISFCVQRVMNGESVPTQEHFDSLLKAQYPVCYNIAVKIVKMIQNKLQRKVYESEVVYLTMHIQHFEHYSK</sequence>
<dbReference type="SMART" id="SM01061">
    <property type="entry name" value="CAT_RBD"/>
    <property type="match status" value="1"/>
</dbReference>
<dbReference type="Gene3D" id="1.20.58.1950">
    <property type="match status" value="1"/>
</dbReference>
<dbReference type="PANTHER" id="PTHR30185:SF16">
    <property type="entry name" value="PROTEIN GLCT"/>
    <property type="match status" value="1"/>
</dbReference>
<keyword evidence="4" id="KW-1185">Reference proteome</keyword>
<dbReference type="PATRIC" id="fig|1432562.3.peg.1094"/>
<feature type="domain" description="PRD" evidence="2">
    <location>
        <begin position="177"/>
        <end position="283"/>
    </location>
</feature>
<dbReference type="InterPro" id="IPR004341">
    <property type="entry name" value="CAT_RNA-bd_dom"/>
</dbReference>
<gene>
    <name evidence="3" type="ORF">WN59_05500</name>
</gene>
<dbReference type="Pfam" id="PF03123">
    <property type="entry name" value="CAT_RBD"/>
    <property type="match status" value="1"/>
</dbReference>
<dbReference type="SUPFAM" id="SSF50151">
    <property type="entry name" value="SacY-like RNA-binding domain"/>
    <property type="match status" value="1"/>
</dbReference>
<evidence type="ECO:0000313" key="4">
    <source>
        <dbReference type="Proteomes" id="UP000034287"/>
    </source>
</evidence>
<dbReference type="AlphaFoldDB" id="A0A0M2SLH0"/>
<dbReference type="InterPro" id="IPR050661">
    <property type="entry name" value="BglG_antiterminators"/>
</dbReference>
<dbReference type="GO" id="GO:0003723">
    <property type="term" value="F:RNA binding"/>
    <property type="evidence" value="ECO:0007669"/>
    <property type="project" value="InterPro"/>
</dbReference>
<accession>A0A0M2SLH0</accession>
<dbReference type="PROSITE" id="PS51372">
    <property type="entry name" value="PRD_2"/>
    <property type="match status" value="2"/>
</dbReference>
<evidence type="ECO:0000313" key="3">
    <source>
        <dbReference type="EMBL" id="KKK35083.1"/>
    </source>
</evidence>